<reference evidence="3 4" key="1">
    <citation type="submission" date="2021-02" db="EMBL/GenBank/DDBJ databases">
        <title>Lysobacter arenosi sp. nov., isolated from soil of gangwondo yeongwol, south Korea.</title>
        <authorList>
            <person name="Kim K.R."/>
            <person name="Kim K.H."/>
            <person name="Jeon C.O."/>
        </authorList>
    </citation>
    <scope>NUCLEOTIDE SEQUENCE [LARGE SCALE GENOMIC DNA]</scope>
    <source>
        <strain evidence="3 4">R7</strain>
    </source>
</reference>
<sequence>MVESPDVIADEVIATDDAPAVECADVASPTTATPSQESTELLQADAVVAQPAAGAPAADAPAADTTESEPATPTFEQAIEAAAIRPAAPRRQRRGARPRRKGEPSFASRDRAADNARLHWRWYAALAGLVLLLGLQLLLAQRRELAADARWRPYVSALCTVAGCDVPPWHEPAAFTMIQRNVRAKPGSAGVLAVEASFRNDAHWPQPWPTLLLGLSDVDGRLAGQRAFTPGEYRPGQKATDVLLPGQSATVTLDVIEPAPRIVAFTFDFR</sequence>
<dbReference type="RefSeq" id="WP_200608733.1">
    <property type="nucleotide sequence ID" value="NZ_CP071517.1"/>
</dbReference>
<evidence type="ECO:0000313" key="4">
    <source>
        <dbReference type="Proteomes" id="UP000663400"/>
    </source>
</evidence>
<feature type="transmembrane region" description="Helical" evidence="2">
    <location>
        <begin position="120"/>
        <end position="140"/>
    </location>
</feature>
<dbReference type="InterPro" id="IPR021834">
    <property type="entry name" value="DUF3426"/>
</dbReference>
<feature type="region of interest" description="Disordered" evidence="1">
    <location>
        <begin position="84"/>
        <end position="110"/>
    </location>
</feature>
<dbReference type="Pfam" id="PF11906">
    <property type="entry name" value="DUF3426"/>
    <property type="match status" value="1"/>
</dbReference>
<evidence type="ECO:0000313" key="3">
    <source>
        <dbReference type="EMBL" id="QSX74768.1"/>
    </source>
</evidence>
<keyword evidence="4" id="KW-1185">Reference proteome</keyword>
<feature type="region of interest" description="Disordered" evidence="1">
    <location>
        <begin position="52"/>
        <end position="71"/>
    </location>
</feature>
<keyword evidence="2" id="KW-1133">Transmembrane helix</keyword>
<protein>
    <submittedName>
        <fullName evidence="3">DUF3426 domain-containing protein</fullName>
    </submittedName>
</protein>
<gene>
    <name evidence="3" type="ORF">HIV01_016665</name>
</gene>
<dbReference type="Proteomes" id="UP000663400">
    <property type="component" value="Chromosome"/>
</dbReference>
<name>A0ABX7R9F8_9GAMM</name>
<feature type="compositionally biased region" description="Low complexity" evidence="1">
    <location>
        <begin position="52"/>
        <end position="64"/>
    </location>
</feature>
<dbReference type="EMBL" id="CP071517">
    <property type="protein sequence ID" value="QSX74768.1"/>
    <property type="molecule type" value="Genomic_DNA"/>
</dbReference>
<keyword evidence="2" id="KW-0812">Transmembrane</keyword>
<feature type="compositionally biased region" description="Basic residues" evidence="1">
    <location>
        <begin position="88"/>
        <end position="100"/>
    </location>
</feature>
<evidence type="ECO:0000256" key="1">
    <source>
        <dbReference type="SAM" id="MobiDB-lite"/>
    </source>
</evidence>
<accession>A0ABX7R9F8</accession>
<proteinExistence type="predicted"/>
<keyword evidence="2" id="KW-0472">Membrane</keyword>
<evidence type="ECO:0000256" key="2">
    <source>
        <dbReference type="SAM" id="Phobius"/>
    </source>
</evidence>
<organism evidence="3 4">
    <name type="scientific">Lysobacter arenosi</name>
    <dbReference type="NCBI Taxonomy" id="2795387"/>
    <lineage>
        <taxon>Bacteria</taxon>
        <taxon>Pseudomonadati</taxon>
        <taxon>Pseudomonadota</taxon>
        <taxon>Gammaproteobacteria</taxon>
        <taxon>Lysobacterales</taxon>
        <taxon>Lysobacteraceae</taxon>
        <taxon>Lysobacter</taxon>
    </lineage>
</organism>